<evidence type="ECO:0000313" key="5">
    <source>
        <dbReference type="EMBL" id="ACB26672.1"/>
    </source>
</evidence>
<gene>
    <name evidence="5" type="ordered locus">Mrad2831_4711</name>
</gene>
<dbReference type="InterPro" id="IPR041698">
    <property type="entry name" value="Methyltransf_25"/>
</dbReference>
<dbReference type="KEGG" id="mrd:Mrad2831_4711"/>
<dbReference type="SUPFAM" id="SSF53335">
    <property type="entry name" value="S-adenosyl-L-methionine-dependent methyltransferases"/>
    <property type="match status" value="1"/>
</dbReference>
<dbReference type="Gene3D" id="3.40.50.150">
    <property type="entry name" value="Vaccinia Virus protein VP39"/>
    <property type="match status" value="1"/>
</dbReference>
<dbReference type="InterPro" id="IPR029063">
    <property type="entry name" value="SAM-dependent_MTases_sf"/>
</dbReference>
<sequence length="217" mass="24099">MDAPDLPEAAYAALLADLARVNRWTLAARPTLAFLRRAARRAGRLRLLDVGFGQGDMLRRIARWAAREGVPVALVGIDINPRSAPVARAATDGAHRIEYRTGAYADLAGEGWDLIVSSLVAHHMDYAELLAFLRFMEAEARVGWLVNDLHRHALPHAGFPILARAMGWHRIVREDGTLSIARAYRPAEWPPILAEAGIADASVSRRFPFRLCVERLR</sequence>
<keyword evidence="2 5" id="KW-0808">Transferase</keyword>
<dbReference type="EMBL" id="CP001001">
    <property type="protein sequence ID" value="ACB26672.1"/>
    <property type="molecule type" value="Genomic_DNA"/>
</dbReference>
<evidence type="ECO:0000259" key="4">
    <source>
        <dbReference type="Pfam" id="PF13649"/>
    </source>
</evidence>
<protein>
    <submittedName>
        <fullName evidence="5">Methyltransferase type 12</fullName>
    </submittedName>
</protein>
<evidence type="ECO:0000256" key="1">
    <source>
        <dbReference type="ARBA" id="ARBA00022603"/>
    </source>
</evidence>
<dbReference type="OrthoDB" id="9800454at2"/>
<dbReference type="eggNOG" id="COG0500">
    <property type="taxonomic scope" value="Bacteria"/>
</dbReference>
<evidence type="ECO:0000256" key="2">
    <source>
        <dbReference type="ARBA" id="ARBA00022679"/>
    </source>
</evidence>
<dbReference type="Pfam" id="PF13649">
    <property type="entry name" value="Methyltransf_25"/>
    <property type="match status" value="1"/>
</dbReference>
<dbReference type="PANTHER" id="PTHR43464:SF19">
    <property type="entry name" value="UBIQUINONE BIOSYNTHESIS O-METHYLTRANSFERASE, MITOCHONDRIAL"/>
    <property type="match status" value="1"/>
</dbReference>
<accession>B1M713</accession>
<feature type="domain" description="Methyltransferase" evidence="4">
    <location>
        <begin position="48"/>
        <end position="134"/>
    </location>
</feature>
<keyword evidence="1 5" id="KW-0489">Methyltransferase</keyword>
<dbReference type="HOGENOM" id="CLU_078235_1_0_5"/>
<organism evidence="5 6">
    <name type="scientific">Methylobacterium radiotolerans (strain ATCC 27329 / DSM 1819 / JCM 2831 / NBRC 15690 / NCIMB 10815 / 0-1)</name>
    <dbReference type="NCBI Taxonomy" id="426355"/>
    <lineage>
        <taxon>Bacteria</taxon>
        <taxon>Pseudomonadati</taxon>
        <taxon>Pseudomonadota</taxon>
        <taxon>Alphaproteobacteria</taxon>
        <taxon>Hyphomicrobiales</taxon>
        <taxon>Methylobacteriaceae</taxon>
        <taxon>Methylobacterium</taxon>
    </lineage>
</organism>
<evidence type="ECO:0000256" key="3">
    <source>
        <dbReference type="ARBA" id="ARBA00022691"/>
    </source>
</evidence>
<name>B1M713_METRJ</name>
<dbReference type="GO" id="GO:0032259">
    <property type="term" value="P:methylation"/>
    <property type="evidence" value="ECO:0007669"/>
    <property type="project" value="UniProtKB-KW"/>
</dbReference>
<dbReference type="PATRIC" id="fig|426355.14.peg.4784"/>
<reference evidence="5 6" key="1">
    <citation type="submission" date="2008-03" db="EMBL/GenBank/DDBJ databases">
        <title>Complete sequence of chromosome of Methylobacterium radiotolerans JCM 2831.</title>
        <authorList>
            <consortium name="US DOE Joint Genome Institute"/>
            <person name="Copeland A."/>
            <person name="Lucas S."/>
            <person name="Lapidus A."/>
            <person name="Glavina del Rio T."/>
            <person name="Dalin E."/>
            <person name="Tice H."/>
            <person name="Bruce D."/>
            <person name="Goodwin L."/>
            <person name="Pitluck S."/>
            <person name="Kiss H."/>
            <person name="Brettin T."/>
            <person name="Detter J.C."/>
            <person name="Han C."/>
            <person name="Kuske C.R."/>
            <person name="Schmutz J."/>
            <person name="Larimer F."/>
            <person name="Land M."/>
            <person name="Hauser L."/>
            <person name="Kyrpides N."/>
            <person name="Mikhailova N."/>
            <person name="Marx C.J."/>
            <person name="Richardson P."/>
        </authorList>
    </citation>
    <scope>NUCLEOTIDE SEQUENCE [LARGE SCALE GENOMIC DNA]</scope>
    <source>
        <strain evidence="6">ATCC 27329 / DSM 1819 / JCM 2831 / NBRC 15690 / NCIMB 10815 / 0-1</strain>
    </source>
</reference>
<dbReference type="AlphaFoldDB" id="B1M713"/>
<dbReference type="PANTHER" id="PTHR43464">
    <property type="entry name" value="METHYLTRANSFERASE"/>
    <property type="match status" value="1"/>
</dbReference>
<evidence type="ECO:0000313" key="6">
    <source>
        <dbReference type="Proteomes" id="UP000006589"/>
    </source>
</evidence>
<keyword evidence="3" id="KW-0949">S-adenosyl-L-methionine</keyword>
<proteinExistence type="predicted"/>
<dbReference type="Proteomes" id="UP000006589">
    <property type="component" value="Chromosome"/>
</dbReference>
<dbReference type="GO" id="GO:0008168">
    <property type="term" value="F:methyltransferase activity"/>
    <property type="evidence" value="ECO:0007669"/>
    <property type="project" value="UniProtKB-KW"/>
</dbReference>
<dbReference type="STRING" id="426355.Mrad2831_4711"/>